<dbReference type="PANTHER" id="PTHR23530:SF1">
    <property type="entry name" value="PERMEASE, MAJOR FACILITATOR SUPERFAMILY-RELATED"/>
    <property type="match status" value="1"/>
</dbReference>
<feature type="transmembrane region" description="Helical" evidence="1">
    <location>
        <begin position="326"/>
        <end position="349"/>
    </location>
</feature>
<feature type="transmembrane region" description="Helical" evidence="1">
    <location>
        <begin position="355"/>
        <end position="378"/>
    </location>
</feature>
<dbReference type="PANTHER" id="PTHR23530">
    <property type="entry name" value="TRANSPORT PROTEIN-RELATED"/>
    <property type="match status" value="1"/>
</dbReference>
<feature type="transmembrane region" description="Helical" evidence="1">
    <location>
        <begin position="297"/>
        <end position="314"/>
    </location>
</feature>
<keyword evidence="1" id="KW-1133">Transmembrane helix</keyword>
<protein>
    <submittedName>
        <fullName evidence="2">MFS transporter</fullName>
    </submittedName>
</protein>
<feature type="transmembrane region" description="Helical" evidence="1">
    <location>
        <begin position="12"/>
        <end position="34"/>
    </location>
</feature>
<evidence type="ECO:0000313" key="2">
    <source>
        <dbReference type="EMBL" id="MBD1318607.1"/>
    </source>
</evidence>
<keyword evidence="3" id="KW-1185">Reference proteome</keyword>
<dbReference type="Proteomes" id="UP000602395">
    <property type="component" value="Unassembled WGS sequence"/>
</dbReference>
<evidence type="ECO:0000313" key="3">
    <source>
        <dbReference type="Proteomes" id="UP000602395"/>
    </source>
</evidence>
<dbReference type="InterPro" id="IPR036259">
    <property type="entry name" value="MFS_trans_sf"/>
</dbReference>
<feature type="transmembrane region" description="Helical" evidence="1">
    <location>
        <begin position="274"/>
        <end position="291"/>
    </location>
</feature>
<dbReference type="SUPFAM" id="SSF103473">
    <property type="entry name" value="MFS general substrate transporter"/>
    <property type="match status" value="1"/>
</dbReference>
<feature type="transmembrane region" description="Helical" evidence="1">
    <location>
        <begin position="115"/>
        <end position="133"/>
    </location>
</feature>
<name>A0ABR7W711_9ACTN</name>
<dbReference type="InterPro" id="IPR053160">
    <property type="entry name" value="MFS_DHA3_Transporter"/>
</dbReference>
<keyword evidence="1" id="KW-0812">Transmembrane</keyword>
<feature type="transmembrane region" description="Helical" evidence="1">
    <location>
        <begin position="71"/>
        <end position="94"/>
    </location>
</feature>
<evidence type="ECO:0000256" key="1">
    <source>
        <dbReference type="SAM" id="Phobius"/>
    </source>
</evidence>
<dbReference type="Pfam" id="PF07690">
    <property type="entry name" value="MFS_1"/>
    <property type="match status" value="1"/>
</dbReference>
<proteinExistence type="predicted"/>
<comment type="caution">
    <text evidence="2">The sequence shown here is derived from an EMBL/GenBank/DDBJ whole genome shotgun (WGS) entry which is preliminary data.</text>
</comment>
<dbReference type="RefSeq" id="WP_190266291.1">
    <property type="nucleotide sequence ID" value="NZ_BAABAD010000003.1"/>
</dbReference>
<sequence>MFADPTIPGAGLSAASISSLFIVWSACSFVFEIPTGVLADRVPRRMLLVAGPLCSGAGFALWTWWPSFGAFAAGFVLWAAGTALRSGSLQALLYDTLAARGQALQYAGLAGRVRAMGATGVLLGTAAAVPLTAWGGYSAAGAAGVLACIVCSASSAMLPEDAPPRRQAEHDDADPARGGTAAGWRIVVGEALTGLRGDPGLRRVVVLLIALTWVAALDEYLPLLADAMWSGATAPGPAAATGVSMLMVVVAVGDIAGGHAASRTDVTDFRPRRLAPWLLAGAVALAIGAISGHPAGIILVAFAFGVFGWSLVMADTMMQHRIPSGARATITSVVGVGEETVAIAAFGAWAVGSEWLAPTTSFAVAAVPYAVLAVVLMVSSSGATTARASGR</sequence>
<organism evidence="2 3">
    <name type="scientific">Gordonia hankookensis</name>
    <dbReference type="NCBI Taxonomy" id="589403"/>
    <lineage>
        <taxon>Bacteria</taxon>
        <taxon>Bacillati</taxon>
        <taxon>Actinomycetota</taxon>
        <taxon>Actinomycetes</taxon>
        <taxon>Mycobacteriales</taxon>
        <taxon>Gordoniaceae</taxon>
        <taxon>Gordonia</taxon>
    </lineage>
</organism>
<feature type="transmembrane region" description="Helical" evidence="1">
    <location>
        <begin position="46"/>
        <end position="65"/>
    </location>
</feature>
<dbReference type="InterPro" id="IPR011701">
    <property type="entry name" value="MFS"/>
</dbReference>
<feature type="transmembrane region" description="Helical" evidence="1">
    <location>
        <begin position="139"/>
        <end position="158"/>
    </location>
</feature>
<dbReference type="Gene3D" id="1.20.1250.20">
    <property type="entry name" value="MFS general substrate transporter like domains"/>
    <property type="match status" value="1"/>
</dbReference>
<reference evidence="2 3" key="1">
    <citation type="submission" date="2020-09" db="EMBL/GenBank/DDBJ databases">
        <title>Novel species in genus Gordonia.</title>
        <authorList>
            <person name="Zhang G."/>
        </authorList>
    </citation>
    <scope>NUCLEOTIDE SEQUENCE [LARGE SCALE GENOMIC DNA]</scope>
    <source>
        <strain evidence="2 3">ON-33</strain>
    </source>
</reference>
<feature type="transmembrane region" description="Helical" evidence="1">
    <location>
        <begin position="204"/>
        <end position="223"/>
    </location>
</feature>
<gene>
    <name evidence="2" type="ORF">IDF66_03345</name>
</gene>
<accession>A0ABR7W711</accession>
<keyword evidence="1" id="KW-0472">Membrane</keyword>
<dbReference type="EMBL" id="JACWMS010000001">
    <property type="protein sequence ID" value="MBD1318607.1"/>
    <property type="molecule type" value="Genomic_DNA"/>
</dbReference>